<keyword evidence="5" id="KW-1185">Reference proteome</keyword>
<organism evidence="4 5">
    <name type="scientific">Blepharisma stoltei</name>
    <dbReference type="NCBI Taxonomy" id="1481888"/>
    <lineage>
        <taxon>Eukaryota</taxon>
        <taxon>Sar</taxon>
        <taxon>Alveolata</taxon>
        <taxon>Ciliophora</taxon>
        <taxon>Postciliodesmatophora</taxon>
        <taxon>Heterotrichea</taxon>
        <taxon>Heterotrichida</taxon>
        <taxon>Blepharismidae</taxon>
        <taxon>Blepharisma</taxon>
    </lineage>
</organism>
<feature type="region of interest" description="Disordered" evidence="3">
    <location>
        <begin position="1"/>
        <end position="20"/>
    </location>
</feature>
<protein>
    <submittedName>
        <fullName evidence="4">Uncharacterized protein</fullName>
    </submittedName>
</protein>
<dbReference type="Proteomes" id="UP001162131">
    <property type="component" value="Unassembled WGS sequence"/>
</dbReference>
<dbReference type="SUPFAM" id="SSF57997">
    <property type="entry name" value="Tropomyosin"/>
    <property type="match status" value="1"/>
</dbReference>
<comment type="caution">
    <text evidence="4">The sequence shown here is derived from an EMBL/GenBank/DDBJ whole genome shotgun (WGS) entry which is preliminary data.</text>
</comment>
<evidence type="ECO:0000313" key="4">
    <source>
        <dbReference type="EMBL" id="CAG9320189.1"/>
    </source>
</evidence>
<dbReference type="PANTHER" id="PTHR32083:SF48">
    <property type="entry name" value="TRANS-GOLGI NETWORK-LOCALIZED SYP41-INTERACTING PROTEIN 1"/>
    <property type="match status" value="1"/>
</dbReference>
<accession>A0AAU9JET4</accession>
<reference evidence="4" key="1">
    <citation type="submission" date="2021-09" db="EMBL/GenBank/DDBJ databases">
        <authorList>
            <consortium name="AG Swart"/>
            <person name="Singh M."/>
            <person name="Singh A."/>
            <person name="Seah K."/>
            <person name="Emmerich C."/>
        </authorList>
    </citation>
    <scope>NUCLEOTIDE SEQUENCE</scope>
    <source>
        <strain evidence="4">ATCC30299</strain>
    </source>
</reference>
<sequence length="961" mass="113247">MEAERKRFQSNESSDEPQIYTPDHSELLLQLQEKIKSQAIRLRSLEQYKELCEARITEIIPGHPLPIEPDMLGTSSNPLSKQLEDANLKISLLQDQLSQFNARFRAESKKPDSQNENLEDLYVDLRHKFLDLSKEKALLEESLRAEILASEEQKVYIEVLKETLENHIEKLGLSGVGADAFTQYAKEKEQSDENRRRSAKMQHTLKDQEVRINKLAEGLEQKSALCKELEYVRDELKKQLSTATSALQYNDNEIHRLEAENSELSKNLEEATYKLNILTQDLENAQNSHTDLHEEHSKLKENLDQEKGHKEKFEKELESSRSEHARNERSLREVQQSFNNLRARIEEKENEITIIKEDLQRETVQKQSIERECEALNEKVNLTEGKLDETEKTLEQSRKREAQTSINLSQIQSQLNQAQISLTSLETENKELQKTLENKTFDYEELKIRNESNLKQIDELRFEIEKMWNEKQETYQRDQSQVKEINGLYARLNENQKNSEIMQNEIENLNNEILNLRDEIEKYKSSLLIASEKRDNYASELRSLESCLSQERTNHQYSQNENTSMKLQIEEITKDLAIQKHQLKEKDEHLKESEITINSFNDIVKRLREEIDGERNERRKITEAYDRLSSDFDKLKDEKNNLEIQIEECCKIGGDLVDNSKELNLTSVLAEFLASWDQLPAELNSVQRWMQLVIEEILQKFEKNLQLSRENEQAKSQINSLQRYIEEHNREENLLRSKEEMLKNSLDDLYSQNIQVKENLHTEIAALHREIIGLRSNIQNLHEDNEKLNDEIRKILQENQSIKSLSESKKESLERKISLIVKQKRDLEDMMTKFWRSKAIDSKRIFDEIMRIRAEAERCESEKWRLSEQLDQNVDLNTKDSIKRQIGKCDDQYLDFKKRLYSLENELIENEMKESRKKLIGDTRNYSLINESGDGMTRESLSRSAYFESPRNSYVGRNPRQ</sequence>
<evidence type="ECO:0000256" key="1">
    <source>
        <dbReference type="ARBA" id="ARBA00023054"/>
    </source>
</evidence>
<evidence type="ECO:0000256" key="2">
    <source>
        <dbReference type="SAM" id="Coils"/>
    </source>
</evidence>
<feature type="coiled-coil region" evidence="2">
    <location>
        <begin position="492"/>
        <end position="526"/>
    </location>
</feature>
<gene>
    <name evidence="4" type="ORF">BSTOLATCC_MIC25421</name>
</gene>
<dbReference type="AlphaFoldDB" id="A0AAU9JET4"/>
<feature type="region of interest" description="Disordered" evidence="3">
    <location>
        <begin position="934"/>
        <end position="961"/>
    </location>
</feature>
<dbReference type="EMBL" id="CAJZBQ010000024">
    <property type="protein sequence ID" value="CAG9320189.1"/>
    <property type="molecule type" value="Genomic_DNA"/>
</dbReference>
<dbReference type="Gene3D" id="1.10.287.1490">
    <property type="match status" value="1"/>
</dbReference>
<evidence type="ECO:0000313" key="5">
    <source>
        <dbReference type="Proteomes" id="UP001162131"/>
    </source>
</evidence>
<feature type="coiled-coil region" evidence="2">
    <location>
        <begin position="704"/>
        <end position="830"/>
    </location>
</feature>
<feature type="compositionally biased region" description="Basic and acidic residues" evidence="3">
    <location>
        <begin position="290"/>
        <end position="332"/>
    </location>
</feature>
<feature type="region of interest" description="Disordered" evidence="3">
    <location>
        <begin position="287"/>
        <end position="332"/>
    </location>
</feature>
<name>A0AAU9JET4_9CILI</name>
<proteinExistence type="predicted"/>
<keyword evidence="1 2" id="KW-0175">Coiled coil</keyword>
<feature type="coiled-coil region" evidence="2">
    <location>
        <begin position="83"/>
        <end position="135"/>
    </location>
</feature>
<dbReference type="GO" id="GO:0005856">
    <property type="term" value="C:cytoskeleton"/>
    <property type="evidence" value="ECO:0007669"/>
    <property type="project" value="TreeGrafter"/>
</dbReference>
<feature type="coiled-coil region" evidence="2">
    <location>
        <begin position="590"/>
        <end position="652"/>
    </location>
</feature>
<evidence type="ECO:0000256" key="3">
    <source>
        <dbReference type="SAM" id="MobiDB-lite"/>
    </source>
</evidence>
<dbReference type="PANTHER" id="PTHR32083">
    <property type="entry name" value="CILIA AND FLAGELLA-ASSOCIATED PROTEIN 58-RELATED"/>
    <property type="match status" value="1"/>
</dbReference>